<dbReference type="Pfam" id="PF02179">
    <property type="entry name" value="BAG"/>
    <property type="match status" value="1"/>
</dbReference>
<dbReference type="eggNOG" id="ENOG502RY04">
    <property type="taxonomic scope" value="Eukaryota"/>
</dbReference>
<evidence type="ECO:0000259" key="4">
    <source>
        <dbReference type="PROSITE" id="PS51035"/>
    </source>
</evidence>
<dbReference type="GO" id="GO:0009506">
    <property type="term" value="C:plasmodesma"/>
    <property type="evidence" value="ECO:0007669"/>
    <property type="project" value="TreeGrafter"/>
</dbReference>
<dbReference type="Pfam" id="PF00612">
    <property type="entry name" value="IQ"/>
    <property type="match status" value="1"/>
</dbReference>
<dbReference type="GO" id="GO:0006457">
    <property type="term" value="P:protein folding"/>
    <property type="evidence" value="ECO:0007669"/>
    <property type="project" value="TreeGrafter"/>
</dbReference>
<name>W9QTU5_9ROSA</name>
<accession>W9QTU5</accession>
<dbReference type="Gene3D" id="1.20.58.120">
    <property type="entry name" value="BAG domain"/>
    <property type="match status" value="1"/>
</dbReference>
<dbReference type="CDD" id="cd23767">
    <property type="entry name" value="IQCD"/>
    <property type="match status" value="1"/>
</dbReference>
<sequence>MESPFFSSHWSNFQPRPRYSPSVREVPVCRPAARPSSSPEVVSIPVHFVGSETSRSDSALKIQKVFRGFLVRKSVKKIAAIREEVDAVERKISRRETVESIRRDAKERLRINETLMNLLLRLDSVRGVDSGVRDFRKAVIKKAIALQERIDAIVAGDQATSDVANEESISKSADQAAETKDSGVSSGGDDDKAEDRALESEPKVSAVDRSAELCADCSNSSEIELDQTLEKEDDATVFAEYSNSEQQNRDVPMPNSTMAEEEATDETPNLVQTDEVAVEDEEKVEDSAIAENKETTVENMEGSVETSSGDSENSQSGSSANSRSSIGGDTAMKEEEEDGMEIVQKPERNDEENWGHQRRSRELLEKMMEDNEKMMGLMADLFERNYTQMQLLNSLSQRVEQLERAFVSDKLRKKKKKRAAVDCSGKCPNAAKKCGNR</sequence>
<dbReference type="InterPro" id="IPR036533">
    <property type="entry name" value="BAG_dom_sf"/>
</dbReference>
<evidence type="ECO:0000313" key="6">
    <source>
        <dbReference type="Proteomes" id="UP000030645"/>
    </source>
</evidence>
<evidence type="ECO:0000256" key="1">
    <source>
        <dbReference type="ARBA" id="ARBA00022860"/>
    </source>
</evidence>
<dbReference type="Proteomes" id="UP000030645">
    <property type="component" value="Unassembled WGS sequence"/>
</dbReference>
<dbReference type="InterPro" id="IPR003103">
    <property type="entry name" value="BAG_domain"/>
</dbReference>
<dbReference type="FunFam" id="1.20.58.120:FF:000010">
    <property type="entry name" value="BAG family molecular chaperone regulator 6"/>
    <property type="match status" value="1"/>
</dbReference>
<dbReference type="AlphaFoldDB" id="W9QTU5"/>
<dbReference type="PANTHER" id="PTHR33322:SF4">
    <property type="entry name" value="BAG DOMAIN CONTAINING PROTEIN, EXPRESSED"/>
    <property type="match status" value="1"/>
</dbReference>
<feature type="region of interest" description="Disordered" evidence="3">
    <location>
        <begin position="161"/>
        <end position="209"/>
    </location>
</feature>
<evidence type="ECO:0000256" key="3">
    <source>
        <dbReference type="SAM" id="MobiDB-lite"/>
    </source>
</evidence>
<keyword evidence="2" id="KW-0143">Chaperone</keyword>
<dbReference type="PROSITE" id="PS50096">
    <property type="entry name" value="IQ"/>
    <property type="match status" value="1"/>
</dbReference>
<feature type="region of interest" description="Disordered" evidence="3">
    <location>
        <begin position="225"/>
        <end position="360"/>
    </location>
</feature>
<evidence type="ECO:0000256" key="2">
    <source>
        <dbReference type="ARBA" id="ARBA00023186"/>
    </source>
</evidence>
<dbReference type="GO" id="GO:0005516">
    <property type="term" value="F:calmodulin binding"/>
    <property type="evidence" value="ECO:0007669"/>
    <property type="project" value="UniProtKB-KW"/>
</dbReference>
<dbReference type="InterPro" id="IPR040400">
    <property type="entry name" value="BAG5/6/7/8"/>
</dbReference>
<keyword evidence="1" id="KW-0112">Calmodulin-binding</keyword>
<keyword evidence="6" id="KW-1185">Reference proteome</keyword>
<dbReference type="EMBL" id="KE343766">
    <property type="protein sequence ID" value="EXB40337.1"/>
    <property type="molecule type" value="Genomic_DNA"/>
</dbReference>
<dbReference type="STRING" id="981085.W9QTU5"/>
<reference evidence="6" key="1">
    <citation type="submission" date="2013-01" db="EMBL/GenBank/DDBJ databases">
        <title>Draft Genome Sequence of a Mulberry Tree, Morus notabilis C.K. Schneid.</title>
        <authorList>
            <person name="He N."/>
            <person name="Zhao S."/>
        </authorList>
    </citation>
    <scope>NUCLEOTIDE SEQUENCE</scope>
</reference>
<dbReference type="GO" id="GO:0051087">
    <property type="term" value="F:protein-folding chaperone binding"/>
    <property type="evidence" value="ECO:0007669"/>
    <property type="project" value="InterPro"/>
</dbReference>
<dbReference type="OrthoDB" id="1923217at2759"/>
<dbReference type="SUPFAM" id="SSF63491">
    <property type="entry name" value="BAG domain"/>
    <property type="match status" value="1"/>
</dbReference>
<feature type="compositionally biased region" description="Basic and acidic residues" evidence="3">
    <location>
        <begin position="344"/>
        <end position="360"/>
    </location>
</feature>
<feature type="compositionally biased region" description="Acidic residues" evidence="3">
    <location>
        <begin position="225"/>
        <end position="235"/>
    </location>
</feature>
<dbReference type="KEGG" id="mnt:21400474"/>
<dbReference type="PANTHER" id="PTHR33322">
    <property type="entry name" value="BAG DOMAIN CONTAINING PROTEIN, EXPRESSED"/>
    <property type="match status" value="1"/>
</dbReference>
<evidence type="ECO:0000313" key="5">
    <source>
        <dbReference type="EMBL" id="EXB40337.1"/>
    </source>
</evidence>
<dbReference type="PROSITE" id="PS51035">
    <property type="entry name" value="BAG"/>
    <property type="match status" value="1"/>
</dbReference>
<feature type="region of interest" description="Disordered" evidence="3">
    <location>
        <begin position="1"/>
        <end position="21"/>
    </location>
</feature>
<gene>
    <name evidence="5" type="ORF">L484_017479</name>
</gene>
<dbReference type="SMART" id="SM00264">
    <property type="entry name" value="BAG"/>
    <property type="match status" value="1"/>
</dbReference>
<protein>
    <submittedName>
        <fullName evidence="5">BAG family molecular chaperone regulator 5</fullName>
    </submittedName>
</protein>
<feature type="compositionally biased region" description="Polar residues" evidence="3">
    <location>
        <begin position="1"/>
        <end position="14"/>
    </location>
</feature>
<feature type="domain" description="BAG" evidence="4">
    <location>
        <begin position="77"/>
        <end position="154"/>
    </location>
</feature>
<dbReference type="InterPro" id="IPR000048">
    <property type="entry name" value="IQ_motif_EF-hand-BS"/>
</dbReference>
<feature type="compositionally biased region" description="Basic and acidic residues" evidence="3">
    <location>
        <begin position="189"/>
        <end position="202"/>
    </location>
</feature>
<proteinExistence type="predicted"/>
<organism evidence="5 6">
    <name type="scientific">Morus notabilis</name>
    <dbReference type="NCBI Taxonomy" id="981085"/>
    <lineage>
        <taxon>Eukaryota</taxon>
        <taxon>Viridiplantae</taxon>
        <taxon>Streptophyta</taxon>
        <taxon>Embryophyta</taxon>
        <taxon>Tracheophyta</taxon>
        <taxon>Spermatophyta</taxon>
        <taxon>Magnoliopsida</taxon>
        <taxon>eudicotyledons</taxon>
        <taxon>Gunneridae</taxon>
        <taxon>Pentapetalae</taxon>
        <taxon>rosids</taxon>
        <taxon>fabids</taxon>
        <taxon>Rosales</taxon>
        <taxon>Moraceae</taxon>
        <taxon>Moreae</taxon>
        <taxon>Morus</taxon>
    </lineage>
</organism>
<feature type="compositionally biased region" description="Low complexity" evidence="3">
    <location>
        <begin position="307"/>
        <end position="328"/>
    </location>
</feature>